<dbReference type="Proteomes" id="UP000198847">
    <property type="component" value="Unassembled WGS sequence"/>
</dbReference>
<proteinExistence type="predicted"/>
<accession>A0A1H8WX41</accession>
<reference evidence="2 3" key="1">
    <citation type="submission" date="2016-10" db="EMBL/GenBank/DDBJ databases">
        <authorList>
            <person name="de Groot N.N."/>
        </authorList>
    </citation>
    <scope>NUCLEOTIDE SEQUENCE [LARGE SCALE GENOMIC DNA]</scope>
    <source>
        <strain evidence="2 3">DSM 13305</strain>
    </source>
</reference>
<feature type="coiled-coil region" evidence="1">
    <location>
        <begin position="84"/>
        <end position="111"/>
    </location>
</feature>
<evidence type="ECO:0000256" key="1">
    <source>
        <dbReference type="SAM" id="Coils"/>
    </source>
</evidence>
<dbReference type="EMBL" id="FODY01000018">
    <property type="protein sequence ID" value="SEP31658.1"/>
    <property type="molecule type" value="Genomic_DNA"/>
</dbReference>
<protein>
    <submittedName>
        <fullName evidence="2">Uncharacterized protein</fullName>
    </submittedName>
</protein>
<feature type="coiled-coil region" evidence="1">
    <location>
        <begin position="140"/>
        <end position="186"/>
    </location>
</feature>
<sequence length="275" mass="31969">MKNSFSGKISEYTKGHIKKNPRYFLCAIVLLLLLISGSAINNHIKESKMKQLYQEIFLLYSDKDYDKAKNAINHYKEMYSYGNNSIQLNEINEMSKKIKEIEDQHELFLKAKGYLSNNQLKEAETAMSQYINSYPGGADINEAKEIYLKQLAQVKKEKEEEQAKHQEKLAKEKAEKEAALRDYSATIVDNRPGNQFISLAIYIPNPSNEKYKIAIDQFRKQSSGWMFMIRFVNNQSYKFSREKELEDMVDAVYASTTHKLQIFDSKGNEIETISY</sequence>
<evidence type="ECO:0000313" key="2">
    <source>
        <dbReference type="EMBL" id="SEP31658.1"/>
    </source>
</evidence>
<organism evidence="2 3">
    <name type="scientific">Propionispora vibrioides</name>
    <dbReference type="NCBI Taxonomy" id="112903"/>
    <lineage>
        <taxon>Bacteria</taxon>
        <taxon>Bacillati</taxon>
        <taxon>Bacillota</taxon>
        <taxon>Negativicutes</taxon>
        <taxon>Selenomonadales</taxon>
        <taxon>Sporomusaceae</taxon>
        <taxon>Propionispora</taxon>
    </lineage>
</organism>
<evidence type="ECO:0000313" key="3">
    <source>
        <dbReference type="Proteomes" id="UP000198847"/>
    </source>
</evidence>
<name>A0A1H8WX41_9FIRM</name>
<dbReference type="AlphaFoldDB" id="A0A1H8WX41"/>
<gene>
    <name evidence="2" type="ORF">SAMN04490178_11854</name>
</gene>
<dbReference type="RefSeq" id="WP_091748763.1">
    <property type="nucleotide sequence ID" value="NZ_FODY01000018.1"/>
</dbReference>
<keyword evidence="1" id="KW-0175">Coiled coil</keyword>
<keyword evidence="3" id="KW-1185">Reference proteome</keyword>